<accession>A0A1I7DUF2</accession>
<dbReference type="InterPro" id="IPR049492">
    <property type="entry name" value="BD-FAE-like_dom"/>
</dbReference>
<dbReference type="AlphaFoldDB" id="A0A1I7DUF2"/>
<evidence type="ECO:0000256" key="2">
    <source>
        <dbReference type="ARBA" id="ARBA00022801"/>
    </source>
</evidence>
<dbReference type="SUPFAM" id="SSF51126">
    <property type="entry name" value="Pectin lyase-like"/>
    <property type="match status" value="1"/>
</dbReference>
<comment type="catalytic activity">
    <reaction evidence="5">
        <text>[(1-&gt;4)-alpha-D-galacturonosyl methyl ester](n) + n H2O = [(1-&gt;4)-alpha-D-galacturonosyl](n) + n methanol + n H(+)</text>
        <dbReference type="Rhea" id="RHEA:22380"/>
        <dbReference type="Rhea" id="RHEA-COMP:14570"/>
        <dbReference type="Rhea" id="RHEA-COMP:14573"/>
        <dbReference type="ChEBI" id="CHEBI:15377"/>
        <dbReference type="ChEBI" id="CHEBI:15378"/>
        <dbReference type="ChEBI" id="CHEBI:17790"/>
        <dbReference type="ChEBI" id="CHEBI:140522"/>
        <dbReference type="ChEBI" id="CHEBI:140523"/>
        <dbReference type="EC" id="3.1.1.11"/>
    </reaction>
</comment>
<dbReference type="InterPro" id="IPR000070">
    <property type="entry name" value="Pectinesterase_cat"/>
</dbReference>
<dbReference type="GO" id="GO:0009279">
    <property type="term" value="C:cell outer membrane"/>
    <property type="evidence" value="ECO:0007669"/>
    <property type="project" value="TreeGrafter"/>
</dbReference>
<dbReference type="PROSITE" id="PS00503">
    <property type="entry name" value="PECTINESTERASE_2"/>
    <property type="match status" value="1"/>
</dbReference>
<organism evidence="8 9">
    <name type="scientific">Algoriphagus locisalis</name>
    <dbReference type="NCBI Taxonomy" id="305507"/>
    <lineage>
        <taxon>Bacteria</taxon>
        <taxon>Pseudomonadati</taxon>
        <taxon>Bacteroidota</taxon>
        <taxon>Cytophagia</taxon>
        <taxon>Cytophagales</taxon>
        <taxon>Cyclobacteriaceae</taxon>
        <taxon>Algoriphagus</taxon>
    </lineage>
</organism>
<sequence length="637" mass="71688">MEEMMKSIMKTAFFHLVLLVLAVGNSFSQVPNVEIKPLDSEKLKGKIEHDIVVAQDGSGHFKTIGEALDAIRVYLPEPLTVYIKPGVYKEKLVILGPVTNVTFEGENPENTIITFDDYAAKDNMGTFETYTLKVLGNSLTFKNLTIENTAGNVGQAVALHAEGDRLVFENCRFLGNQDTMFASGENSRQLFRNCYIEGTTDFIFGSATALFDHCVIHSKSDSYITAASTPEWVEYGYVFKDCKLTADPEVKKVYLGRPWRDFAKTVFINTEMGAHIAPEGWHNWSRENAEKTVFYAESGSFGPGANAEERVGWSHQLNAEQAKEYHVYEVFAGKTKTVDFYRNRWYGYQKEGSYNLEDAWKKDVKNFPQIKPVAIQPSDSVTESKGHVYKVLGNRELKLDVFTPTQPESLRPAIVMVHGGGWKSGDKKLQIPMAIALAERGYVTTVVEYRLSPEAQYPAAIHDVKEAIRWLKVHANKFGIDTSQIAISGSSAGGQIATLVGMTKTLEYEGLTKLEASSEVKAIIDMDGVLAFHHPESAEGQVASEWFGGTYDQKPEVWDAASPLYLKNPTYKPMLFINSQYPRFHAGRDELIQLLDQKKVYSEVHTFPETPHPFWLYDTWFEETVKTMANFLEKVLR</sequence>
<evidence type="ECO:0000256" key="4">
    <source>
        <dbReference type="PROSITE-ProRule" id="PRU10040"/>
    </source>
</evidence>
<keyword evidence="9" id="KW-1185">Reference proteome</keyword>
<dbReference type="PANTHER" id="PTHR31321:SF57">
    <property type="entry name" value="PECTINESTERASE 53-RELATED"/>
    <property type="match status" value="1"/>
</dbReference>
<dbReference type="Pfam" id="PF20434">
    <property type="entry name" value="BD-FAE"/>
    <property type="match status" value="1"/>
</dbReference>
<evidence type="ECO:0000259" key="6">
    <source>
        <dbReference type="Pfam" id="PF01095"/>
    </source>
</evidence>
<dbReference type="InterPro" id="IPR033131">
    <property type="entry name" value="Pectinesterase_Asp_AS"/>
</dbReference>
<reference evidence="9" key="1">
    <citation type="submission" date="2016-10" db="EMBL/GenBank/DDBJ databases">
        <authorList>
            <person name="Varghese N."/>
            <person name="Submissions S."/>
        </authorList>
    </citation>
    <scope>NUCLEOTIDE SEQUENCE [LARGE SCALE GENOMIC DNA]</scope>
    <source>
        <strain evidence="9">DSM 23445</strain>
    </source>
</reference>
<dbReference type="GO" id="GO:0042545">
    <property type="term" value="P:cell wall modification"/>
    <property type="evidence" value="ECO:0007669"/>
    <property type="project" value="UniProtKB-UniRule"/>
</dbReference>
<feature type="domain" description="BD-FAE-like" evidence="7">
    <location>
        <begin position="399"/>
        <end position="578"/>
    </location>
</feature>
<evidence type="ECO:0000313" key="8">
    <source>
        <dbReference type="EMBL" id="SFU15285.1"/>
    </source>
</evidence>
<dbReference type="GO" id="GO:0030599">
    <property type="term" value="F:pectinesterase activity"/>
    <property type="evidence" value="ECO:0007669"/>
    <property type="project" value="UniProtKB-UniRule"/>
</dbReference>
<comment type="similarity">
    <text evidence="1">Belongs to the pectinesterase family.</text>
</comment>
<name>A0A1I7DUF2_9BACT</name>
<evidence type="ECO:0000256" key="3">
    <source>
        <dbReference type="ARBA" id="ARBA00023085"/>
    </source>
</evidence>
<dbReference type="UniPathway" id="UPA00545">
    <property type="reaction ID" value="UER00823"/>
</dbReference>
<dbReference type="EMBL" id="FPBF01000008">
    <property type="protein sequence ID" value="SFU15285.1"/>
    <property type="molecule type" value="Genomic_DNA"/>
</dbReference>
<dbReference type="Gene3D" id="2.160.20.10">
    <property type="entry name" value="Single-stranded right-handed beta-helix, Pectin lyase-like"/>
    <property type="match status" value="1"/>
</dbReference>
<gene>
    <name evidence="8" type="ORF">SAMN04489724_4388</name>
</gene>
<protein>
    <recommendedName>
        <fullName evidence="5">Pectinesterase</fullName>
        <ecNumber evidence="5">3.1.1.11</ecNumber>
    </recommendedName>
</protein>
<keyword evidence="2 5" id="KW-0378">Hydrolase</keyword>
<evidence type="ECO:0000259" key="7">
    <source>
        <dbReference type="Pfam" id="PF20434"/>
    </source>
</evidence>
<dbReference type="Proteomes" id="UP000199673">
    <property type="component" value="Unassembled WGS sequence"/>
</dbReference>
<feature type="domain" description="Pectinesterase catalytic" evidence="6">
    <location>
        <begin position="50"/>
        <end position="331"/>
    </location>
</feature>
<dbReference type="Gene3D" id="3.40.50.1820">
    <property type="entry name" value="alpha/beta hydrolase"/>
    <property type="match status" value="1"/>
</dbReference>
<keyword evidence="3 5" id="KW-0063">Aspartyl esterase</keyword>
<dbReference type="Pfam" id="PF01095">
    <property type="entry name" value="Pectinesterase"/>
    <property type="match status" value="1"/>
</dbReference>
<evidence type="ECO:0000256" key="1">
    <source>
        <dbReference type="ARBA" id="ARBA00008891"/>
    </source>
</evidence>
<dbReference type="GO" id="GO:0045490">
    <property type="term" value="P:pectin catabolic process"/>
    <property type="evidence" value="ECO:0007669"/>
    <property type="project" value="UniProtKB-UniRule"/>
</dbReference>
<dbReference type="SUPFAM" id="SSF53474">
    <property type="entry name" value="alpha/beta-Hydrolases"/>
    <property type="match status" value="1"/>
</dbReference>
<evidence type="ECO:0000313" key="9">
    <source>
        <dbReference type="Proteomes" id="UP000199673"/>
    </source>
</evidence>
<dbReference type="InterPro" id="IPR029058">
    <property type="entry name" value="AB_hydrolase_fold"/>
</dbReference>
<dbReference type="STRING" id="305507.SAMN04489724_4388"/>
<dbReference type="PANTHER" id="PTHR31321">
    <property type="entry name" value="ACYL-COA THIOESTER HYDROLASE YBHC-RELATED"/>
    <property type="match status" value="1"/>
</dbReference>
<feature type="active site" evidence="4">
    <location>
        <position position="201"/>
    </location>
</feature>
<dbReference type="InterPro" id="IPR012334">
    <property type="entry name" value="Pectin_lyas_fold"/>
</dbReference>
<proteinExistence type="inferred from homology"/>
<comment type="pathway">
    <text evidence="5">Glycan metabolism; pectin degradation; 2-dehydro-3-deoxy-D-gluconate from pectin: step 1/5.</text>
</comment>
<evidence type="ECO:0000256" key="5">
    <source>
        <dbReference type="RuleBase" id="RU000589"/>
    </source>
</evidence>
<dbReference type="InterPro" id="IPR011050">
    <property type="entry name" value="Pectin_lyase_fold/virulence"/>
</dbReference>
<dbReference type="EC" id="3.1.1.11" evidence="5"/>
<dbReference type="RefSeq" id="WP_244545571.1">
    <property type="nucleotide sequence ID" value="NZ_FPBF01000008.1"/>
</dbReference>